<feature type="compositionally biased region" description="Polar residues" evidence="1">
    <location>
        <begin position="562"/>
        <end position="574"/>
    </location>
</feature>
<dbReference type="SUPFAM" id="SSF53649">
    <property type="entry name" value="Alkaline phosphatase-like"/>
    <property type="match status" value="1"/>
</dbReference>
<reference evidence="3 4" key="1">
    <citation type="journal article" date="2021" name="Front. Microbiol.">
        <title>Comprehensive Comparative Genomics and Phenotyping of Methylobacterium Species.</title>
        <authorList>
            <person name="Alessa O."/>
            <person name="Ogura Y."/>
            <person name="Fujitani Y."/>
            <person name="Takami H."/>
            <person name="Hayashi T."/>
            <person name="Sahin N."/>
            <person name="Tani A."/>
        </authorList>
    </citation>
    <scope>NUCLEOTIDE SEQUENCE [LARGE SCALE GENOMIC DNA]</scope>
    <source>
        <strain evidence="3 4">DSM 23679</strain>
    </source>
</reference>
<dbReference type="EMBL" id="BPQG01000029">
    <property type="protein sequence ID" value="GJD44146.1"/>
    <property type="molecule type" value="Genomic_DNA"/>
</dbReference>
<comment type="caution">
    <text evidence="3">The sequence shown here is derived from an EMBL/GenBank/DDBJ whole genome shotgun (WGS) entry which is preliminary data.</text>
</comment>
<gene>
    <name evidence="3" type="ORF">AFCDBAGC_2010</name>
</gene>
<evidence type="ECO:0000256" key="1">
    <source>
        <dbReference type="SAM" id="MobiDB-lite"/>
    </source>
</evidence>
<dbReference type="Proteomes" id="UP001055117">
    <property type="component" value="Unassembled WGS sequence"/>
</dbReference>
<organism evidence="3 4">
    <name type="scientific">Methylobacterium cerastii</name>
    <dbReference type="NCBI Taxonomy" id="932741"/>
    <lineage>
        <taxon>Bacteria</taxon>
        <taxon>Pseudomonadati</taxon>
        <taxon>Pseudomonadota</taxon>
        <taxon>Alphaproteobacteria</taxon>
        <taxon>Hyphomicrobiales</taxon>
        <taxon>Methylobacteriaceae</taxon>
        <taxon>Methylobacterium</taxon>
    </lineage>
</organism>
<evidence type="ECO:0000256" key="2">
    <source>
        <dbReference type="SAM" id="SignalP"/>
    </source>
</evidence>
<accession>A0ABQ4QFW9</accession>
<proteinExistence type="predicted"/>
<evidence type="ECO:0000313" key="3">
    <source>
        <dbReference type="EMBL" id="GJD44146.1"/>
    </source>
</evidence>
<sequence length="603" mass="62065">MRAILNGVIVAGLLGTAAAAADRPRNVILFVPDGLRAGMVTPENTPALAALRDQGVNLANSHSLFPTFTTANASGMATGHQLGDTGDFSNTIYLAKPIAAQAGTVTPFIENDAVLGEMNTVFNGDWMNEETVLRAAAKAGISTAAIGKVGPTLIFDHTDRTGGPTIVVDDETGSARGIPFSAEMQGLMAGRNLPLAAPSRGENGKAGDATTPGTLVANVAQQAYFAEVATKVVLPLFKAREKPFVLVFWSRDPDGAQHNHGDSLGKLVPGINGPTSLAGIRNADDNLATLRRALDELGLSDTTDIVVAADHGFSTISKESATSPSAKTALPGVPAGQLPPGFLALDLAAALGLPLHEPDASAAPVLAGQRPKLGNALLGPDPKAPDLVVAVNGGSDLVYLPKGDKALAARTVAALLEQDYVSGLFVDDALGSFPGTLPLSAVNLKGEAATPTPAIVVNFRSYSTGCANPETCVVEVADTALQQGQGMHGSFSRADTHNFMAAIGPSFKAGFVDALPVSNADVGQTLAALLKLQIPAKGRLIGRPMREAMREGTSDAPVPQAQAGTLRSEPSPSGLTTVLRFQQVGDQRYFDAAGFPGRTFGLE</sequence>
<dbReference type="Pfam" id="PF01663">
    <property type="entry name" value="Phosphodiest"/>
    <property type="match status" value="1"/>
</dbReference>
<protein>
    <recommendedName>
        <fullName evidence="5">Nucleotide pyrophosphatase</fullName>
    </recommendedName>
</protein>
<feature type="region of interest" description="Disordered" evidence="1">
    <location>
        <begin position="550"/>
        <end position="574"/>
    </location>
</feature>
<dbReference type="PANTHER" id="PTHR10151">
    <property type="entry name" value="ECTONUCLEOTIDE PYROPHOSPHATASE/PHOSPHODIESTERASE"/>
    <property type="match status" value="1"/>
</dbReference>
<evidence type="ECO:0008006" key="5">
    <source>
        <dbReference type="Google" id="ProtNLM"/>
    </source>
</evidence>
<evidence type="ECO:0000313" key="4">
    <source>
        <dbReference type="Proteomes" id="UP001055117"/>
    </source>
</evidence>
<name>A0ABQ4QFW9_9HYPH</name>
<dbReference type="InterPro" id="IPR002591">
    <property type="entry name" value="Phosphodiest/P_Trfase"/>
</dbReference>
<dbReference type="InterPro" id="IPR017850">
    <property type="entry name" value="Alkaline_phosphatase_core_sf"/>
</dbReference>
<feature type="signal peptide" evidence="2">
    <location>
        <begin position="1"/>
        <end position="20"/>
    </location>
</feature>
<dbReference type="PANTHER" id="PTHR10151:SF120">
    <property type="entry name" value="BIS(5'-ADENOSYL)-TRIPHOSPHATASE"/>
    <property type="match status" value="1"/>
</dbReference>
<feature type="chain" id="PRO_5047439283" description="Nucleotide pyrophosphatase" evidence="2">
    <location>
        <begin position="21"/>
        <end position="603"/>
    </location>
</feature>
<dbReference type="RefSeq" id="WP_147754601.1">
    <property type="nucleotide sequence ID" value="NZ_BPQG01000029.1"/>
</dbReference>
<keyword evidence="2" id="KW-0732">Signal</keyword>
<dbReference type="Gene3D" id="3.40.720.10">
    <property type="entry name" value="Alkaline Phosphatase, subunit A"/>
    <property type="match status" value="2"/>
</dbReference>
<keyword evidence="4" id="KW-1185">Reference proteome</keyword>